<evidence type="ECO:0000256" key="3">
    <source>
        <dbReference type="ARBA" id="ARBA00023125"/>
    </source>
</evidence>
<dbReference type="GO" id="GO:0015074">
    <property type="term" value="P:DNA integration"/>
    <property type="evidence" value="ECO:0007669"/>
    <property type="project" value="UniProtKB-KW"/>
</dbReference>
<dbReference type="InterPro" id="IPR050808">
    <property type="entry name" value="Phage_Integrase"/>
</dbReference>
<dbReference type="PANTHER" id="PTHR30629">
    <property type="entry name" value="PROPHAGE INTEGRASE"/>
    <property type="match status" value="1"/>
</dbReference>
<evidence type="ECO:0000256" key="4">
    <source>
        <dbReference type="ARBA" id="ARBA00023172"/>
    </source>
</evidence>
<dbReference type="STRING" id="211114.SAMN04489726_4665"/>
<comment type="similarity">
    <text evidence="1">Belongs to the 'phage' integrase family.</text>
</comment>
<feature type="domain" description="Tyr recombinase" evidence="7">
    <location>
        <begin position="168"/>
        <end position="375"/>
    </location>
</feature>
<dbReference type="Proteomes" id="UP000183376">
    <property type="component" value="Chromosome I"/>
</dbReference>
<dbReference type="PROSITE" id="PS51900">
    <property type="entry name" value="CB"/>
    <property type="match status" value="1"/>
</dbReference>
<reference evidence="9 10" key="1">
    <citation type="submission" date="2016-10" db="EMBL/GenBank/DDBJ databases">
        <authorList>
            <person name="de Groot N.N."/>
        </authorList>
    </citation>
    <scope>NUCLEOTIDE SEQUENCE [LARGE SCALE GENOMIC DNA]</scope>
    <source>
        <strain evidence="9 10">DSM 44149</strain>
    </source>
</reference>
<keyword evidence="2" id="KW-0229">DNA integration</keyword>
<dbReference type="eggNOG" id="COG0582">
    <property type="taxonomic scope" value="Bacteria"/>
</dbReference>
<evidence type="ECO:0000256" key="1">
    <source>
        <dbReference type="ARBA" id="ARBA00008857"/>
    </source>
</evidence>
<dbReference type="Pfam" id="PF14659">
    <property type="entry name" value="Phage_int_SAM_3"/>
    <property type="match status" value="1"/>
</dbReference>
<evidence type="ECO:0000313" key="10">
    <source>
        <dbReference type="Proteomes" id="UP000183376"/>
    </source>
</evidence>
<evidence type="ECO:0000259" key="8">
    <source>
        <dbReference type="PROSITE" id="PS51900"/>
    </source>
</evidence>
<evidence type="ECO:0000259" key="7">
    <source>
        <dbReference type="PROSITE" id="PS51898"/>
    </source>
</evidence>
<feature type="region of interest" description="Disordered" evidence="6">
    <location>
        <begin position="150"/>
        <end position="169"/>
    </location>
</feature>
<sequence length="401" mass="44933">MPWSEPSGANSWRVRFRRDDGTIGSLPGFPTQRAADDHINDMKSEQRKGIWLDPTAGQIPLGDYVPEWLDGIDVSIRTEQNYRSLLDNHILPRWKTTPLNEITNRAARAWEKKLRAEGKLAPVTIDGILKLLTLILADAADEKLIAANPIRPRRRGRRTSQRRRPRTRKVWAQPVEAVHAADNAAAIYGPGAALLLITGAWTGARWGELTGLHRDNVHLFDDDTGYLAVDPDIGALHEDDHGNLFLGPPKTEKSARTITLPPFLVRLLRAHLATHPHPHVFVTATGAWHRRSNFSRRAMKPAADGTQHLPYPKVLLMPAKPGLTFHGFRHGHKTWMIADGIPEVAQADRLGHEIPDKVREAYSHVAPEVEARLLQALQERWEKALANLADTALDTRWRAAT</sequence>
<feature type="domain" description="Core-binding (CB)" evidence="8">
    <location>
        <begin position="59"/>
        <end position="140"/>
    </location>
</feature>
<evidence type="ECO:0000256" key="6">
    <source>
        <dbReference type="SAM" id="MobiDB-lite"/>
    </source>
</evidence>
<name>A0A1G9Y8P4_ALLAB</name>
<dbReference type="GO" id="GO:0003677">
    <property type="term" value="F:DNA binding"/>
    <property type="evidence" value="ECO:0007669"/>
    <property type="project" value="UniProtKB-UniRule"/>
</dbReference>
<dbReference type="InterPro" id="IPR002104">
    <property type="entry name" value="Integrase_catalytic"/>
</dbReference>
<keyword evidence="3 5" id="KW-0238">DNA-binding</keyword>
<evidence type="ECO:0000256" key="5">
    <source>
        <dbReference type="PROSITE-ProRule" id="PRU01248"/>
    </source>
</evidence>
<dbReference type="Gene3D" id="1.10.150.130">
    <property type="match status" value="1"/>
</dbReference>
<accession>A0A1G9Y8P4</accession>
<gene>
    <name evidence="9" type="ORF">SAMN04489726_4665</name>
</gene>
<dbReference type="Pfam" id="PF00589">
    <property type="entry name" value="Phage_integrase"/>
    <property type="match status" value="1"/>
</dbReference>
<dbReference type="Gene3D" id="1.10.443.10">
    <property type="entry name" value="Intergrase catalytic core"/>
    <property type="match status" value="1"/>
</dbReference>
<dbReference type="InterPro" id="IPR004107">
    <property type="entry name" value="Integrase_SAM-like_N"/>
</dbReference>
<dbReference type="InterPro" id="IPR044068">
    <property type="entry name" value="CB"/>
</dbReference>
<keyword evidence="4" id="KW-0233">DNA recombination</keyword>
<proteinExistence type="inferred from homology"/>
<keyword evidence="10" id="KW-1185">Reference proteome</keyword>
<dbReference type="RefSeq" id="WP_030432694.1">
    <property type="nucleotide sequence ID" value="NZ_JOEF01000030.1"/>
</dbReference>
<dbReference type="OrthoDB" id="1822491at2"/>
<dbReference type="EMBL" id="LT629701">
    <property type="protein sequence ID" value="SDN05397.1"/>
    <property type="molecule type" value="Genomic_DNA"/>
</dbReference>
<evidence type="ECO:0000256" key="2">
    <source>
        <dbReference type="ARBA" id="ARBA00022908"/>
    </source>
</evidence>
<protein>
    <submittedName>
        <fullName evidence="9">Phage integrase, N-terminal SAM-like domain</fullName>
    </submittedName>
</protein>
<dbReference type="InterPro" id="IPR010998">
    <property type="entry name" value="Integrase_recombinase_N"/>
</dbReference>
<dbReference type="InterPro" id="IPR011010">
    <property type="entry name" value="DNA_brk_join_enz"/>
</dbReference>
<feature type="compositionally biased region" description="Basic residues" evidence="6">
    <location>
        <begin position="151"/>
        <end position="169"/>
    </location>
</feature>
<dbReference type="SUPFAM" id="SSF56349">
    <property type="entry name" value="DNA breaking-rejoining enzymes"/>
    <property type="match status" value="1"/>
</dbReference>
<dbReference type="InterPro" id="IPR013762">
    <property type="entry name" value="Integrase-like_cat_sf"/>
</dbReference>
<dbReference type="PROSITE" id="PS51898">
    <property type="entry name" value="TYR_RECOMBINASE"/>
    <property type="match status" value="1"/>
</dbReference>
<dbReference type="PANTHER" id="PTHR30629:SF2">
    <property type="entry name" value="PROPHAGE INTEGRASE INTS-RELATED"/>
    <property type="match status" value="1"/>
</dbReference>
<organism evidence="9 10">
    <name type="scientific">Allokutzneria albata</name>
    <name type="common">Kibdelosporangium albatum</name>
    <dbReference type="NCBI Taxonomy" id="211114"/>
    <lineage>
        <taxon>Bacteria</taxon>
        <taxon>Bacillati</taxon>
        <taxon>Actinomycetota</taxon>
        <taxon>Actinomycetes</taxon>
        <taxon>Pseudonocardiales</taxon>
        <taxon>Pseudonocardiaceae</taxon>
        <taxon>Allokutzneria</taxon>
    </lineage>
</organism>
<evidence type="ECO:0000313" key="9">
    <source>
        <dbReference type="EMBL" id="SDN05397.1"/>
    </source>
</evidence>
<dbReference type="AlphaFoldDB" id="A0A1G9Y8P4"/>
<dbReference type="GO" id="GO:0006310">
    <property type="term" value="P:DNA recombination"/>
    <property type="evidence" value="ECO:0007669"/>
    <property type="project" value="UniProtKB-KW"/>
</dbReference>